<dbReference type="PANTHER" id="PTHR30344:SF1">
    <property type="entry name" value="6-PHOSPHOGLUCONOLACTONASE"/>
    <property type="match status" value="1"/>
</dbReference>
<sequence length="133" mass="14908">MISDKISKEVNMFAYVGCRTSRHRNARGKGINEYRVDPISGDWTHVQLVEDLVNPSFLAFDRNKNFLYTVHGDCSDVSAFHLDKKTDLLTFINHQSPGGKNPVHLVVDLTNKFLDGSLGEICDLILKADATTK</sequence>
<accession>A0ABT0W822</accession>
<reference evidence="2 3" key="1">
    <citation type="submission" date="2022-06" db="EMBL/GenBank/DDBJ databases">
        <authorList>
            <person name="Jeon C.O."/>
        </authorList>
    </citation>
    <scope>NUCLEOTIDE SEQUENCE [LARGE SCALE GENOMIC DNA]</scope>
    <source>
        <strain evidence="2 3">KCTC 13943</strain>
    </source>
</reference>
<dbReference type="InterPro" id="IPR015943">
    <property type="entry name" value="WD40/YVTN_repeat-like_dom_sf"/>
</dbReference>
<dbReference type="InterPro" id="IPR050282">
    <property type="entry name" value="Cycloisomerase_2"/>
</dbReference>
<evidence type="ECO:0000256" key="1">
    <source>
        <dbReference type="ARBA" id="ARBA00005564"/>
    </source>
</evidence>
<comment type="similarity">
    <text evidence="1">Belongs to the cycloisomerase 2 family.</text>
</comment>
<dbReference type="SUPFAM" id="SSF75011">
    <property type="entry name" value="3-carboxy-cis,cis-mucoante lactonizing enzyme"/>
    <property type="match status" value="1"/>
</dbReference>
<gene>
    <name evidence="2" type="ORF">NDK43_08915</name>
</gene>
<name>A0ABT0W822_9BACI</name>
<comment type="caution">
    <text evidence="2">The sequence shown here is derived from an EMBL/GenBank/DDBJ whole genome shotgun (WGS) entry which is preliminary data.</text>
</comment>
<organism evidence="2 3">
    <name type="scientific">Neobacillus pocheonensis</name>
    <dbReference type="NCBI Taxonomy" id="363869"/>
    <lineage>
        <taxon>Bacteria</taxon>
        <taxon>Bacillati</taxon>
        <taxon>Bacillota</taxon>
        <taxon>Bacilli</taxon>
        <taxon>Bacillales</taxon>
        <taxon>Bacillaceae</taxon>
        <taxon>Neobacillus</taxon>
    </lineage>
</organism>
<dbReference type="EMBL" id="JAMQCR010000001">
    <property type="protein sequence ID" value="MCM2532482.1"/>
    <property type="molecule type" value="Genomic_DNA"/>
</dbReference>
<proteinExistence type="inferred from homology"/>
<dbReference type="Proteomes" id="UP001523262">
    <property type="component" value="Unassembled WGS sequence"/>
</dbReference>
<dbReference type="Pfam" id="PF10282">
    <property type="entry name" value="Lactonase"/>
    <property type="match status" value="1"/>
</dbReference>
<protein>
    <submittedName>
        <fullName evidence="2">Lactonase family protein</fullName>
    </submittedName>
</protein>
<dbReference type="InterPro" id="IPR019405">
    <property type="entry name" value="Lactonase_7-beta_prop"/>
</dbReference>
<dbReference type="Gene3D" id="2.130.10.10">
    <property type="entry name" value="YVTN repeat-like/Quinoprotein amine dehydrogenase"/>
    <property type="match status" value="1"/>
</dbReference>
<dbReference type="PANTHER" id="PTHR30344">
    <property type="entry name" value="6-PHOSPHOGLUCONOLACTONASE-RELATED"/>
    <property type="match status" value="1"/>
</dbReference>
<keyword evidence="3" id="KW-1185">Reference proteome</keyword>
<evidence type="ECO:0000313" key="3">
    <source>
        <dbReference type="Proteomes" id="UP001523262"/>
    </source>
</evidence>
<evidence type="ECO:0000313" key="2">
    <source>
        <dbReference type="EMBL" id="MCM2532482.1"/>
    </source>
</evidence>